<feature type="domain" description="Ion transport" evidence="8">
    <location>
        <begin position="11"/>
        <end position="80"/>
    </location>
</feature>
<evidence type="ECO:0000256" key="5">
    <source>
        <dbReference type="ARBA" id="ARBA00023043"/>
    </source>
</evidence>
<evidence type="ECO:0000256" key="3">
    <source>
        <dbReference type="ARBA" id="ARBA00022737"/>
    </source>
</evidence>
<evidence type="ECO:0000256" key="4">
    <source>
        <dbReference type="ARBA" id="ARBA00022989"/>
    </source>
</evidence>
<keyword evidence="3" id="KW-0677">Repeat</keyword>
<dbReference type="PANTHER" id="PTHR10582">
    <property type="entry name" value="TRANSIENT RECEPTOR POTENTIAL ION CHANNEL PROTEIN"/>
    <property type="match status" value="1"/>
</dbReference>
<dbReference type="GO" id="GO:0007015">
    <property type="term" value="P:actin filament organization"/>
    <property type="evidence" value="ECO:0007669"/>
    <property type="project" value="TreeGrafter"/>
</dbReference>
<proteinExistence type="predicted"/>
<dbReference type="Ensembl" id="ENSLACT00000025555.1">
    <property type="protein sequence ID" value="ENSLACP00000023450.1"/>
    <property type="gene ID" value="ENSLACG00000022590.1"/>
</dbReference>
<sequence>MDKCFAEQNCTSTTSFASAELELFKLTLGLGDLEDQKEQSKHPELFLALIVLYVILTFVLLLNMLIALMGETVNDLKKDSKNTWKLQRARTILDLERTVPWCLHFITNLETERFRGKNFIRYRMCKYMQYFNLE</sequence>
<dbReference type="GO" id="GO:0005886">
    <property type="term" value="C:plasma membrane"/>
    <property type="evidence" value="ECO:0007669"/>
    <property type="project" value="TreeGrafter"/>
</dbReference>
<dbReference type="GO" id="GO:0098703">
    <property type="term" value="P:calcium ion import across plasma membrane"/>
    <property type="evidence" value="ECO:0007669"/>
    <property type="project" value="TreeGrafter"/>
</dbReference>
<keyword evidence="6 7" id="KW-0472">Membrane</keyword>
<dbReference type="InParanoid" id="M3XL44"/>
<dbReference type="Proteomes" id="UP000008672">
    <property type="component" value="Unassembled WGS sequence"/>
</dbReference>
<dbReference type="HOGENOM" id="CLU_1895489_0_0_1"/>
<feature type="transmembrane region" description="Helical" evidence="7">
    <location>
        <begin position="45"/>
        <end position="68"/>
    </location>
</feature>
<dbReference type="InterPro" id="IPR024862">
    <property type="entry name" value="TRPV"/>
</dbReference>
<dbReference type="GO" id="GO:0005929">
    <property type="term" value="C:cilium"/>
    <property type="evidence" value="ECO:0007669"/>
    <property type="project" value="TreeGrafter"/>
</dbReference>
<reference evidence="9" key="3">
    <citation type="submission" date="2025-09" db="UniProtKB">
        <authorList>
            <consortium name="Ensembl"/>
        </authorList>
    </citation>
    <scope>IDENTIFICATION</scope>
</reference>
<reference evidence="10" key="1">
    <citation type="submission" date="2011-08" db="EMBL/GenBank/DDBJ databases">
        <title>The draft genome of Latimeria chalumnae.</title>
        <authorList>
            <person name="Di Palma F."/>
            <person name="Alfoldi J."/>
            <person name="Johnson J."/>
            <person name="Berlin A."/>
            <person name="Gnerre S."/>
            <person name="Jaffe D."/>
            <person name="MacCallum I."/>
            <person name="Young S."/>
            <person name="Walker B.J."/>
            <person name="Lander E."/>
            <person name="Lindblad-Toh K."/>
        </authorList>
    </citation>
    <scope>NUCLEOTIDE SEQUENCE [LARGE SCALE GENOMIC DNA]</scope>
    <source>
        <strain evidence="10">Wild caught</strain>
    </source>
</reference>
<dbReference type="Pfam" id="PF00520">
    <property type="entry name" value="Ion_trans"/>
    <property type="match status" value="1"/>
</dbReference>
<evidence type="ECO:0000313" key="10">
    <source>
        <dbReference type="Proteomes" id="UP000008672"/>
    </source>
</evidence>
<dbReference type="EMBL" id="AFYH01222673">
    <property type="status" value="NOT_ANNOTATED_CDS"/>
    <property type="molecule type" value="Genomic_DNA"/>
</dbReference>
<comment type="subcellular location">
    <subcellularLocation>
        <location evidence="1">Membrane</location>
        <topology evidence="1">Multi-pass membrane protein</topology>
    </subcellularLocation>
</comment>
<evidence type="ECO:0000259" key="8">
    <source>
        <dbReference type="Pfam" id="PF00520"/>
    </source>
</evidence>
<evidence type="ECO:0000256" key="7">
    <source>
        <dbReference type="SAM" id="Phobius"/>
    </source>
</evidence>
<dbReference type="GO" id="GO:0007231">
    <property type="term" value="P:osmosensory signaling pathway"/>
    <property type="evidence" value="ECO:0007669"/>
    <property type="project" value="TreeGrafter"/>
</dbReference>
<protein>
    <recommendedName>
        <fullName evidence="8">Ion transport domain-containing protein</fullName>
    </recommendedName>
</protein>
<organism evidence="9 10">
    <name type="scientific">Latimeria chalumnae</name>
    <name type="common">Coelacanth</name>
    <dbReference type="NCBI Taxonomy" id="7897"/>
    <lineage>
        <taxon>Eukaryota</taxon>
        <taxon>Metazoa</taxon>
        <taxon>Chordata</taxon>
        <taxon>Craniata</taxon>
        <taxon>Vertebrata</taxon>
        <taxon>Euteleostomi</taxon>
        <taxon>Coelacanthiformes</taxon>
        <taxon>Coelacanthidae</taxon>
        <taxon>Latimeria</taxon>
    </lineage>
</organism>
<name>M3XL44_LATCH</name>
<keyword evidence="5" id="KW-0040">ANK repeat</keyword>
<evidence type="ECO:0000256" key="1">
    <source>
        <dbReference type="ARBA" id="ARBA00004141"/>
    </source>
</evidence>
<keyword evidence="2 7" id="KW-0812">Transmembrane</keyword>
<reference evidence="9" key="2">
    <citation type="submission" date="2025-08" db="UniProtKB">
        <authorList>
            <consortium name="Ensembl"/>
        </authorList>
    </citation>
    <scope>IDENTIFICATION</scope>
</reference>
<dbReference type="InterPro" id="IPR005821">
    <property type="entry name" value="Ion_trans_dom"/>
</dbReference>
<evidence type="ECO:0000256" key="6">
    <source>
        <dbReference type="ARBA" id="ARBA00023136"/>
    </source>
</evidence>
<dbReference type="PANTHER" id="PTHR10582:SF6">
    <property type="entry name" value="TRANSIENT RECEPTOR POTENTIAL CATION CHANNEL SUBFAMILY V MEMBER 3"/>
    <property type="match status" value="1"/>
</dbReference>
<dbReference type="AlphaFoldDB" id="M3XL44"/>
<evidence type="ECO:0000313" key="9">
    <source>
        <dbReference type="Ensembl" id="ENSLACP00000023450.1"/>
    </source>
</evidence>
<keyword evidence="10" id="KW-1185">Reference proteome</keyword>
<accession>M3XL44</accession>
<dbReference type="OMA" id="IRYRMCK"/>
<keyword evidence="4 7" id="KW-1133">Transmembrane helix</keyword>
<dbReference type="GO" id="GO:0005262">
    <property type="term" value="F:calcium channel activity"/>
    <property type="evidence" value="ECO:0007669"/>
    <property type="project" value="TreeGrafter"/>
</dbReference>
<dbReference type="GeneTree" id="ENSGT00940000158281"/>
<evidence type="ECO:0000256" key="2">
    <source>
        <dbReference type="ARBA" id="ARBA00022692"/>
    </source>
</evidence>
<dbReference type="eggNOG" id="KOG3676">
    <property type="taxonomic scope" value="Eukaryota"/>
</dbReference>